<name>A0A1I7ZV70_9BILA</name>
<proteinExistence type="predicted"/>
<protein>
    <submittedName>
        <fullName evidence="3">Uncharacterized protein</fullName>
    </submittedName>
</protein>
<evidence type="ECO:0000313" key="3">
    <source>
        <dbReference type="WBParaSite" id="L893_g30132.t1"/>
    </source>
</evidence>
<dbReference type="AlphaFoldDB" id="A0A1I7ZV70"/>
<sequence>MMELAQLRALQSELVTQHLFLTEATREMYNECFEIERVNEEICLCLELLDAGKQEEGEEEEEEQAEDEGEEKEDPFEENY</sequence>
<evidence type="ECO:0000313" key="2">
    <source>
        <dbReference type="Proteomes" id="UP000095287"/>
    </source>
</evidence>
<reference evidence="3" key="1">
    <citation type="submission" date="2016-11" db="UniProtKB">
        <authorList>
            <consortium name="WormBaseParasite"/>
        </authorList>
    </citation>
    <scope>IDENTIFICATION</scope>
</reference>
<dbReference type="WBParaSite" id="L893_g30132.t1">
    <property type="protein sequence ID" value="L893_g30132.t1"/>
    <property type="gene ID" value="L893_g30132"/>
</dbReference>
<organism evidence="2 3">
    <name type="scientific">Steinernema glaseri</name>
    <dbReference type="NCBI Taxonomy" id="37863"/>
    <lineage>
        <taxon>Eukaryota</taxon>
        <taxon>Metazoa</taxon>
        <taxon>Ecdysozoa</taxon>
        <taxon>Nematoda</taxon>
        <taxon>Chromadorea</taxon>
        <taxon>Rhabditida</taxon>
        <taxon>Tylenchina</taxon>
        <taxon>Panagrolaimomorpha</taxon>
        <taxon>Strongyloidoidea</taxon>
        <taxon>Steinernematidae</taxon>
        <taxon>Steinernema</taxon>
    </lineage>
</organism>
<feature type="region of interest" description="Disordered" evidence="1">
    <location>
        <begin position="51"/>
        <end position="80"/>
    </location>
</feature>
<keyword evidence="2" id="KW-1185">Reference proteome</keyword>
<feature type="compositionally biased region" description="Acidic residues" evidence="1">
    <location>
        <begin position="56"/>
        <end position="80"/>
    </location>
</feature>
<dbReference type="Proteomes" id="UP000095287">
    <property type="component" value="Unplaced"/>
</dbReference>
<evidence type="ECO:0000256" key="1">
    <source>
        <dbReference type="SAM" id="MobiDB-lite"/>
    </source>
</evidence>
<accession>A0A1I7ZV70</accession>